<name>A0A6P7TBH4_9MOLL</name>
<keyword evidence="4" id="KW-0408">Iron</keyword>
<keyword evidence="7" id="KW-0496">Mitochondrion</keyword>
<keyword evidence="3 14" id="KW-0813">Transport</keyword>
<keyword evidence="4" id="KW-0410">Iron transport</keyword>
<proteinExistence type="inferred from homology"/>
<dbReference type="RefSeq" id="XP_029648393.1">
    <property type="nucleotide sequence ID" value="XM_029792533.2"/>
</dbReference>
<comment type="function">
    <text evidence="9">Mitochondrial iron transporter that specifically mediates iron uptake in developing erythroid cells, thereby playing an essential role in heme biosynthesis.</text>
</comment>
<feature type="repeat" description="Solcar" evidence="13">
    <location>
        <begin position="40"/>
        <end position="128"/>
    </location>
</feature>
<evidence type="ECO:0000256" key="7">
    <source>
        <dbReference type="ARBA" id="ARBA00023128"/>
    </source>
</evidence>
<dbReference type="GO" id="GO:0048250">
    <property type="term" value="P:iron import into the mitochondrion"/>
    <property type="evidence" value="ECO:0007669"/>
    <property type="project" value="TreeGrafter"/>
</dbReference>
<evidence type="ECO:0000256" key="1">
    <source>
        <dbReference type="ARBA" id="ARBA00004225"/>
    </source>
</evidence>
<dbReference type="Gene3D" id="1.50.40.10">
    <property type="entry name" value="Mitochondrial carrier domain"/>
    <property type="match status" value="1"/>
</dbReference>
<evidence type="ECO:0000256" key="12">
    <source>
        <dbReference type="ARBA" id="ARBA00041894"/>
    </source>
</evidence>
<accession>A0A6P7TBH4</accession>
<evidence type="ECO:0000313" key="15">
    <source>
        <dbReference type="Proteomes" id="UP000515154"/>
    </source>
</evidence>
<evidence type="ECO:0000256" key="6">
    <source>
        <dbReference type="ARBA" id="ARBA00022989"/>
    </source>
</evidence>
<evidence type="ECO:0000256" key="9">
    <source>
        <dbReference type="ARBA" id="ARBA00037061"/>
    </source>
</evidence>
<dbReference type="InterPro" id="IPR023395">
    <property type="entry name" value="MCP_dom_sf"/>
</dbReference>
<keyword evidence="15" id="KW-1185">Reference proteome</keyword>
<evidence type="ECO:0000256" key="13">
    <source>
        <dbReference type="PROSITE-ProRule" id="PRU00282"/>
    </source>
</evidence>
<feature type="repeat" description="Solcar" evidence="13">
    <location>
        <begin position="135"/>
        <end position="219"/>
    </location>
</feature>
<evidence type="ECO:0000256" key="4">
    <source>
        <dbReference type="ARBA" id="ARBA00022496"/>
    </source>
</evidence>
<dbReference type="PANTHER" id="PTHR45758:SF4">
    <property type="entry name" value="MITOFERRIN-1"/>
    <property type="match status" value="1"/>
</dbReference>
<dbReference type="KEGG" id="osn:115222342"/>
<evidence type="ECO:0000256" key="8">
    <source>
        <dbReference type="ARBA" id="ARBA00023136"/>
    </source>
</evidence>
<evidence type="ECO:0000256" key="10">
    <source>
        <dbReference type="ARBA" id="ARBA00040418"/>
    </source>
</evidence>
<evidence type="ECO:0000256" key="3">
    <source>
        <dbReference type="ARBA" id="ARBA00022448"/>
    </source>
</evidence>
<evidence type="ECO:0000256" key="5">
    <source>
        <dbReference type="ARBA" id="ARBA00022692"/>
    </source>
</evidence>
<organism evidence="15 16">
    <name type="scientific">Octopus sinensis</name>
    <name type="common">East Asian common octopus</name>
    <dbReference type="NCBI Taxonomy" id="2607531"/>
    <lineage>
        <taxon>Eukaryota</taxon>
        <taxon>Metazoa</taxon>
        <taxon>Spiralia</taxon>
        <taxon>Lophotrochozoa</taxon>
        <taxon>Mollusca</taxon>
        <taxon>Cephalopoda</taxon>
        <taxon>Coleoidea</taxon>
        <taxon>Octopodiformes</taxon>
        <taxon>Octopoda</taxon>
        <taxon>Incirrata</taxon>
        <taxon>Octopodidae</taxon>
        <taxon>Octopus</taxon>
    </lineage>
</organism>
<dbReference type="GO" id="GO:0015093">
    <property type="term" value="F:ferrous iron transmembrane transporter activity"/>
    <property type="evidence" value="ECO:0007669"/>
    <property type="project" value="TreeGrafter"/>
</dbReference>
<evidence type="ECO:0000256" key="2">
    <source>
        <dbReference type="ARBA" id="ARBA00006375"/>
    </source>
</evidence>
<keyword evidence="6" id="KW-1133">Transmembrane helix</keyword>
<dbReference type="Pfam" id="PF00153">
    <property type="entry name" value="Mito_carr"/>
    <property type="match status" value="3"/>
</dbReference>
<dbReference type="PROSITE" id="PS50920">
    <property type="entry name" value="SOLCAR"/>
    <property type="match status" value="3"/>
</dbReference>
<dbReference type="AlphaFoldDB" id="A0A6P7TBH4"/>
<dbReference type="InterPro" id="IPR018108">
    <property type="entry name" value="MCP_transmembrane"/>
</dbReference>
<dbReference type="GO" id="GO:0031966">
    <property type="term" value="C:mitochondrial membrane"/>
    <property type="evidence" value="ECO:0007669"/>
    <property type="project" value="UniProtKB-SubCell"/>
</dbReference>
<evidence type="ECO:0000313" key="16">
    <source>
        <dbReference type="RefSeq" id="XP_029648393.1"/>
    </source>
</evidence>
<evidence type="ECO:0000256" key="14">
    <source>
        <dbReference type="RuleBase" id="RU000488"/>
    </source>
</evidence>
<comment type="similarity">
    <text evidence="2 14">Belongs to the mitochondrial carrier (TC 2.A.29) family.</text>
</comment>
<keyword evidence="5 13" id="KW-0812">Transmembrane</keyword>
<dbReference type="PANTHER" id="PTHR45758">
    <property type="entry name" value="MITOFERRIN-1-RELATED"/>
    <property type="match status" value="1"/>
</dbReference>
<protein>
    <recommendedName>
        <fullName evidence="10">Mitoferrin-1</fullName>
    </recommendedName>
    <alternativeName>
        <fullName evidence="11">Mitochondrial iron transporter 1</fullName>
    </alternativeName>
    <alternativeName>
        <fullName evidence="12">Solute carrier family 25 member 37</fullName>
    </alternativeName>
</protein>
<keyword evidence="4" id="KW-0406">Ion transport</keyword>
<evidence type="ECO:0000256" key="11">
    <source>
        <dbReference type="ARBA" id="ARBA00041873"/>
    </source>
</evidence>
<gene>
    <name evidence="16" type="primary">LOC115222342</name>
</gene>
<dbReference type="SUPFAM" id="SSF103506">
    <property type="entry name" value="Mitochondrial carrier"/>
    <property type="match status" value="1"/>
</dbReference>
<comment type="subcellular location">
    <subcellularLocation>
        <location evidence="1">Mitochondrion membrane</location>
        <topology evidence="1">Multi-pass membrane protein</topology>
    </subcellularLocation>
</comment>
<keyword evidence="8 13" id="KW-0472">Membrane</keyword>
<feature type="repeat" description="Solcar" evidence="13">
    <location>
        <begin position="226"/>
        <end position="317"/>
    </location>
</feature>
<dbReference type="FunFam" id="1.50.40.10:FF:000029">
    <property type="entry name" value="Solute carrier family 25 member 28"/>
    <property type="match status" value="1"/>
</dbReference>
<sequence length="342" mass="38216">MLVDDSGGGGVVVNSSSPTSSLAYLQRVDDNPYEALPSTARNVTHMMAGAAAGILEHTVMYPIDCIKTRMQALRPDPQARYKGVVDGLYKMLHLEGFRNTVRGISAVVGGAGPAHAMYFGCYEHIKWKMMKSGGNQQLANAFAACGATLLHDAVMNPADVIKQRMQMFNSPYRNCSHCVFVILKQEGVRAFYRSYPTQLTMNLPFQVIHFMTYDYTQDLFNKERKYDPKSHVASGALAGALAAILTMPQDVCKTLLNTQEHCARKHSPYISGLATAFRTVYEYRGVRGYFRGVVPRVIFQIPATAISWSVYEFFKFFISQKTNEKYFNSQKVNQIPVHASSR</sequence>
<dbReference type="Proteomes" id="UP000515154">
    <property type="component" value="Linkage group LG2"/>
</dbReference>
<reference evidence="16" key="1">
    <citation type="submission" date="2025-08" db="UniProtKB">
        <authorList>
            <consortium name="RefSeq"/>
        </authorList>
    </citation>
    <scope>IDENTIFICATION</scope>
</reference>